<dbReference type="EMBL" id="JARQWQ010000059">
    <property type="protein sequence ID" value="KAK2555947.1"/>
    <property type="molecule type" value="Genomic_DNA"/>
</dbReference>
<keyword evidence="3" id="KW-0862">Zinc</keyword>
<reference evidence="8" key="1">
    <citation type="journal article" date="2023" name="G3 (Bethesda)">
        <title>Whole genome assembly and annotation of the endangered Caribbean coral Acropora cervicornis.</title>
        <authorList>
            <person name="Selwyn J.D."/>
            <person name="Vollmer S.V."/>
        </authorList>
    </citation>
    <scope>NUCLEOTIDE SEQUENCE</scope>
    <source>
        <strain evidence="8">K2</strain>
    </source>
</reference>
<feature type="region of interest" description="Disordered" evidence="6">
    <location>
        <begin position="325"/>
        <end position="372"/>
    </location>
</feature>
<organism evidence="8 9">
    <name type="scientific">Acropora cervicornis</name>
    <name type="common">Staghorn coral</name>
    <dbReference type="NCBI Taxonomy" id="6130"/>
    <lineage>
        <taxon>Eukaryota</taxon>
        <taxon>Metazoa</taxon>
        <taxon>Cnidaria</taxon>
        <taxon>Anthozoa</taxon>
        <taxon>Hexacorallia</taxon>
        <taxon>Scleractinia</taxon>
        <taxon>Astrocoeniina</taxon>
        <taxon>Acroporidae</taxon>
        <taxon>Acropora</taxon>
    </lineage>
</organism>
<name>A0AAD9UZV9_ACRCE</name>
<dbReference type="AlphaFoldDB" id="A0AAD9UZV9"/>
<feature type="compositionally biased region" description="Polar residues" evidence="6">
    <location>
        <begin position="140"/>
        <end position="149"/>
    </location>
</feature>
<evidence type="ECO:0000259" key="7">
    <source>
        <dbReference type="PROSITE" id="PS50950"/>
    </source>
</evidence>
<keyword evidence="2 5" id="KW-0863">Zinc-finger</keyword>
<dbReference type="PANTHER" id="PTHR31751:SF40">
    <property type="match status" value="1"/>
</dbReference>
<sequence length="929" mass="105447">MVGSRCVVQGCSNRSNKAAGLALHASLSDRTRDQWVRFVRIKRKNFFPQPQAKFVICSVHFEENCFTRAFDPTQRRQLKPGSLPSIWRKEEPSTERDSKRQRRIKEKERQKILKELLGETSSTVCSTNDNKEQPDLPQEAASTALYSSDHTGTWQDNSLLASAGIPETSTVLDLNPESLEFLDESEPEYQQESVFLEASTQTEKTEVESVFLEANTQTETTEVVEIAIQTESAEQLSACSPSDRPLRQPVCPSCTLLRHEKKKLQRRVRNLEFKFSNNQSRWADTIESITTRAEVISTETQTDEVVILDDKEDGVDKEMDGIETCMDDDEGTEEEQKGQTNISGEGDPDWTPEEAEHAYQQAGDDNCDQKPNPRLNCEGKNYREEPKAIVFLSKLLLLFQTCHWCFANNPTLSISQSGTMLTIQTSCSHCKRDFTWTSQPLMLGKFPAGNLLLSFAILCSGASINKILVVFKHMGVLVYHFPTYFHHQRHLLIPAVVKYWRGYQAALLQRLQGQEVVLAGDGRHDSMGHSAKYGTYSIFCCTIGYIIHLVLVQANEAGSSSGMEFMGHQRAFTFLLGTGMIIKAFISDRHSQITKWMKDECPKKCRELGKPIIDHFFDLWHIGKKIKKLLTKLSKEKGMEAIGRWKKACVCHFYWCVTSTQAKLQQVILAKFQSFQYHILNQHTNIPERLFNKCAHGAVTTQRLWLTKGSDVYIKLCEALNNSFLLRGIKQASPVQQTSCLEGYHSVVNQFAPKMLAFSYLGILSRTILAALHFNWNLNRDQQKDSQGKTKLRVTYPKFKEGEGTVRECHVKQNYGYVAEIFNTLVTTPRGELKQLRDELKAQVPQPIHSMLRDKESIADAKEKFLHRKNKETTICPPTCSDAELTQLQNSATNGNNVEKRPRKTPACKKCGQPRKGRKKGQCSTPISE</sequence>
<feature type="region of interest" description="Disordered" evidence="6">
    <location>
        <begin position="123"/>
        <end position="149"/>
    </location>
</feature>
<dbReference type="SMART" id="SM00980">
    <property type="entry name" value="THAP"/>
    <property type="match status" value="1"/>
</dbReference>
<feature type="compositionally biased region" description="Basic residues" evidence="6">
    <location>
        <begin position="901"/>
        <end position="921"/>
    </location>
</feature>
<proteinExistence type="predicted"/>
<dbReference type="PROSITE" id="PS50950">
    <property type="entry name" value="ZF_THAP"/>
    <property type="match status" value="1"/>
</dbReference>
<dbReference type="Pfam" id="PF05485">
    <property type="entry name" value="THAP"/>
    <property type="match status" value="1"/>
</dbReference>
<evidence type="ECO:0000256" key="5">
    <source>
        <dbReference type="PROSITE-ProRule" id="PRU00309"/>
    </source>
</evidence>
<feature type="compositionally biased region" description="Polar residues" evidence="6">
    <location>
        <begin position="888"/>
        <end position="897"/>
    </location>
</feature>
<keyword evidence="4 5" id="KW-0238">DNA-binding</keyword>
<evidence type="ECO:0000256" key="4">
    <source>
        <dbReference type="ARBA" id="ARBA00023125"/>
    </source>
</evidence>
<comment type="caution">
    <text evidence="8">The sequence shown here is derived from an EMBL/GenBank/DDBJ whole genome shotgun (WGS) entry which is preliminary data.</text>
</comment>
<dbReference type="Proteomes" id="UP001249851">
    <property type="component" value="Unassembled WGS sequence"/>
</dbReference>
<feature type="region of interest" description="Disordered" evidence="6">
    <location>
        <begin position="76"/>
        <end position="105"/>
    </location>
</feature>
<dbReference type="GO" id="GO:0008270">
    <property type="term" value="F:zinc ion binding"/>
    <property type="evidence" value="ECO:0007669"/>
    <property type="project" value="UniProtKB-KW"/>
</dbReference>
<accession>A0AAD9UZV9</accession>
<dbReference type="InterPro" id="IPR006612">
    <property type="entry name" value="THAP_Znf"/>
</dbReference>
<evidence type="ECO:0000313" key="9">
    <source>
        <dbReference type="Proteomes" id="UP001249851"/>
    </source>
</evidence>
<gene>
    <name evidence="8" type="ORF">P5673_022226</name>
</gene>
<feature type="domain" description="THAP-type" evidence="7">
    <location>
        <begin position="1"/>
        <end position="87"/>
    </location>
</feature>
<dbReference type="GO" id="GO:0003677">
    <property type="term" value="F:DNA binding"/>
    <property type="evidence" value="ECO:0007669"/>
    <property type="project" value="UniProtKB-UniRule"/>
</dbReference>
<evidence type="ECO:0000256" key="3">
    <source>
        <dbReference type="ARBA" id="ARBA00022833"/>
    </source>
</evidence>
<feature type="compositionally biased region" description="Basic and acidic residues" evidence="6">
    <location>
        <begin position="87"/>
        <end position="98"/>
    </location>
</feature>
<evidence type="ECO:0000256" key="2">
    <source>
        <dbReference type="ARBA" id="ARBA00022771"/>
    </source>
</evidence>
<dbReference type="PANTHER" id="PTHR31751">
    <property type="entry name" value="SI:CH211-108C17.2-RELATED-RELATED"/>
    <property type="match status" value="1"/>
</dbReference>
<protein>
    <recommendedName>
        <fullName evidence="7">THAP-type domain-containing protein</fullName>
    </recommendedName>
</protein>
<reference evidence="8" key="2">
    <citation type="journal article" date="2023" name="Science">
        <title>Genomic signatures of disease resistance in endangered staghorn corals.</title>
        <authorList>
            <person name="Vollmer S.V."/>
            <person name="Selwyn J.D."/>
            <person name="Despard B.A."/>
            <person name="Roesel C.L."/>
        </authorList>
    </citation>
    <scope>NUCLEOTIDE SEQUENCE</scope>
    <source>
        <strain evidence="8">K2</strain>
    </source>
</reference>
<evidence type="ECO:0000256" key="1">
    <source>
        <dbReference type="ARBA" id="ARBA00022723"/>
    </source>
</evidence>
<evidence type="ECO:0000313" key="8">
    <source>
        <dbReference type="EMBL" id="KAK2555947.1"/>
    </source>
</evidence>
<dbReference type="SUPFAM" id="SSF57716">
    <property type="entry name" value="Glucocorticoid receptor-like (DNA-binding domain)"/>
    <property type="match status" value="1"/>
</dbReference>
<feature type="region of interest" description="Disordered" evidence="6">
    <location>
        <begin position="888"/>
        <end position="929"/>
    </location>
</feature>
<keyword evidence="1" id="KW-0479">Metal-binding</keyword>
<keyword evidence="9" id="KW-1185">Reference proteome</keyword>
<evidence type="ECO:0000256" key="6">
    <source>
        <dbReference type="SAM" id="MobiDB-lite"/>
    </source>
</evidence>